<evidence type="ECO:0000256" key="2">
    <source>
        <dbReference type="ARBA" id="ARBA00023043"/>
    </source>
</evidence>
<dbReference type="PROSITE" id="PS50297">
    <property type="entry name" value="ANK_REP_REGION"/>
    <property type="match status" value="2"/>
</dbReference>
<keyword evidence="1" id="KW-0677">Repeat</keyword>
<reference evidence="4" key="1">
    <citation type="journal article" date="2018" name="Genome Res.">
        <title>The genomic architecture and molecular evolution of ant odorant receptors.</title>
        <authorList>
            <person name="McKenzie S.K."/>
            <person name="Kronauer D.J.C."/>
        </authorList>
    </citation>
    <scope>NUCLEOTIDE SEQUENCE [LARGE SCALE GENOMIC DNA]</scope>
    <source>
        <strain evidence="4">Clonal line C1</strain>
    </source>
</reference>
<evidence type="ECO:0000313" key="4">
    <source>
        <dbReference type="EMBL" id="RLU19144.1"/>
    </source>
</evidence>
<keyword evidence="2 3" id="KW-0040">ANK repeat</keyword>
<dbReference type="SMART" id="SM00248">
    <property type="entry name" value="ANK"/>
    <property type="match status" value="3"/>
</dbReference>
<dbReference type="SUPFAM" id="SSF48403">
    <property type="entry name" value="Ankyrin repeat"/>
    <property type="match status" value="1"/>
</dbReference>
<dbReference type="PANTHER" id="PTHR46680">
    <property type="entry name" value="NF-KAPPA-B INHIBITOR ALPHA"/>
    <property type="match status" value="1"/>
</dbReference>
<dbReference type="InterPro" id="IPR002110">
    <property type="entry name" value="Ankyrin_rpt"/>
</dbReference>
<reference evidence="4" key="2">
    <citation type="submission" date="2018-07" db="EMBL/GenBank/DDBJ databases">
        <authorList>
            <person name="Mckenzie S.K."/>
            <person name="Kronauer D.J.C."/>
        </authorList>
    </citation>
    <scope>NUCLEOTIDE SEQUENCE</scope>
    <source>
        <strain evidence="4">Clonal line C1</strain>
    </source>
</reference>
<name>A0A3L8DFH4_OOCBI</name>
<protein>
    <submittedName>
        <fullName evidence="4">Uncharacterized protein</fullName>
    </submittedName>
</protein>
<proteinExistence type="predicted"/>
<dbReference type="PROSITE" id="PS50088">
    <property type="entry name" value="ANK_REPEAT"/>
    <property type="match status" value="3"/>
</dbReference>
<dbReference type="GO" id="GO:0051059">
    <property type="term" value="F:NF-kappaB binding"/>
    <property type="evidence" value="ECO:0007669"/>
    <property type="project" value="TreeGrafter"/>
</dbReference>
<dbReference type="InterPro" id="IPR051070">
    <property type="entry name" value="NF-kappa-B_inhibitor"/>
</dbReference>
<dbReference type="Gene3D" id="1.25.40.20">
    <property type="entry name" value="Ankyrin repeat-containing domain"/>
    <property type="match status" value="1"/>
</dbReference>
<evidence type="ECO:0000256" key="1">
    <source>
        <dbReference type="ARBA" id="ARBA00022737"/>
    </source>
</evidence>
<feature type="repeat" description="ANK" evidence="3">
    <location>
        <begin position="783"/>
        <end position="815"/>
    </location>
</feature>
<gene>
    <name evidence="4" type="ORF">DMN91_009502</name>
</gene>
<dbReference type="PANTHER" id="PTHR46680:SF2">
    <property type="entry name" value="NF-KAPPA-B INHIBITOR ZETA"/>
    <property type="match status" value="1"/>
</dbReference>
<dbReference type="Proteomes" id="UP000279307">
    <property type="component" value="Chromosome 9"/>
</dbReference>
<feature type="repeat" description="ANK" evidence="3">
    <location>
        <begin position="714"/>
        <end position="747"/>
    </location>
</feature>
<dbReference type="GO" id="GO:0071356">
    <property type="term" value="P:cellular response to tumor necrosis factor"/>
    <property type="evidence" value="ECO:0007669"/>
    <property type="project" value="TreeGrafter"/>
</dbReference>
<dbReference type="AlphaFoldDB" id="A0A3L8DFH4"/>
<accession>A0A3L8DFH4</accession>
<dbReference type="InterPro" id="IPR036770">
    <property type="entry name" value="Ankyrin_rpt-contain_sf"/>
</dbReference>
<dbReference type="Pfam" id="PF12796">
    <property type="entry name" value="Ank_2"/>
    <property type="match status" value="1"/>
</dbReference>
<evidence type="ECO:0000256" key="3">
    <source>
        <dbReference type="PROSITE-ProRule" id="PRU00023"/>
    </source>
</evidence>
<sequence>MDVPEEPIPAKRRCISRNEDNMQLIQCVREFQLPQQFPSVMKQTMNTVVTDERNERSRVNIENSLAPSLIIPVTTKISSMQNTIPFKLRKLRILALDGRDLGEFNVELRVDDLSNRHKIIITKSCKFKPTKKQVTIALPSHPTSSRIFPQICKEDIVKRPKCNLIGKTRCDNISEANKLQILQQQKQQKQEHILPIQGIVMHVQDARASKQVSNNSFNKVLSVSGNGAIPKTFMCQAAVSNDRNVVYNLMNNAQNSLKIQEIKTENNKSFKGTNISVSDNYDSLFPVVGDKNFTSQYSDNNYSRMSAYSKGKCIATIKNTKGGKIVTSLSAVKSKECSKINKDCTVDHLDSNNRNSLNYQGVSSNKNNLLHDKPNIASKNNQVHEIKLQENVMTVIPNSENCLHKPNMALIQDCNVTTSSVINKTATYVNHSKITCSRVYDNTQSKQVLKKTRENDNTCQRDALSNCAAAQYTPHLQKAADNSANVQLNLQRNENGVQDLPQKDLLKQLEIIKKAMDSVKDNELRELALQALADCGIGIERYVPIQPQKYKTVHDTQMQTTIFSLLDPKCFISINKDIESIHRIKHITLHDVDDNSFKLPNNVTHTHNNSVSKSPDVIEQEKENDFDIDNFINQICEENSILKMKDTLKPSRTNAKCVRIIGQLERDFERAKQHDENGRLSIHNAVLSNNIYLVQRQLIVLKLRKENVDIPTENGETSLELAIKYDICSEIVKVLLEAGAQPVLPKHTHESAVIIASKQSSPLLPMLISQVSNSKLLDQIDSEGFAALHYCSMHNNLQGAKALLSAGVTIDLKDMKSGRTALFHAVDNSHISVAQALLQAGAIANVPNFAGQTPLLVTEKFLQNNFGKET</sequence>
<dbReference type="EMBL" id="QOIP01000009">
    <property type="protein sequence ID" value="RLU19144.1"/>
    <property type="molecule type" value="Genomic_DNA"/>
</dbReference>
<comment type="caution">
    <text evidence="4">The sequence shown here is derived from an EMBL/GenBank/DDBJ whole genome shotgun (WGS) entry which is preliminary data.</text>
</comment>
<feature type="repeat" description="ANK" evidence="3">
    <location>
        <begin position="817"/>
        <end position="849"/>
    </location>
</feature>
<organism evidence="4">
    <name type="scientific">Ooceraea biroi</name>
    <name type="common">Clonal raider ant</name>
    <name type="synonym">Cerapachys biroi</name>
    <dbReference type="NCBI Taxonomy" id="2015173"/>
    <lineage>
        <taxon>Eukaryota</taxon>
        <taxon>Metazoa</taxon>
        <taxon>Ecdysozoa</taxon>
        <taxon>Arthropoda</taxon>
        <taxon>Hexapoda</taxon>
        <taxon>Insecta</taxon>
        <taxon>Pterygota</taxon>
        <taxon>Neoptera</taxon>
        <taxon>Endopterygota</taxon>
        <taxon>Hymenoptera</taxon>
        <taxon>Apocrita</taxon>
        <taxon>Aculeata</taxon>
        <taxon>Formicoidea</taxon>
        <taxon>Formicidae</taxon>
        <taxon>Dorylinae</taxon>
        <taxon>Ooceraea</taxon>
    </lineage>
</organism>
<dbReference type="OrthoDB" id="10254947at2759"/>
<dbReference type="GO" id="GO:0005829">
    <property type="term" value="C:cytosol"/>
    <property type="evidence" value="ECO:0007669"/>
    <property type="project" value="TreeGrafter"/>
</dbReference>